<dbReference type="PANTHER" id="PTHR47053">
    <property type="entry name" value="MUREIN DD-ENDOPEPTIDASE MEPH-RELATED"/>
    <property type="match status" value="1"/>
</dbReference>
<keyword evidence="3 7" id="KW-0732">Signal</keyword>
<dbReference type="RefSeq" id="WP_269920485.1">
    <property type="nucleotide sequence ID" value="NZ_JAMKBI010000001.1"/>
</dbReference>
<dbReference type="SUPFAM" id="SSF54106">
    <property type="entry name" value="LysM domain"/>
    <property type="match status" value="1"/>
</dbReference>
<evidence type="ECO:0000256" key="1">
    <source>
        <dbReference type="ARBA" id="ARBA00007074"/>
    </source>
</evidence>
<comment type="similarity">
    <text evidence="1">Belongs to the peptidase C40 family.</text>
</comment>
<dbReference type="AlphaFoldDB" id="A0A9X3L921"/>
<feature type="chain" id="PRO_5040792001" evidence="7">
    <location>
        <begin position="22"/>
        <end position="250"/>
    </location>
</feature>
<dbReference type="SMART" id="SM00257">
    <property type="entry name" value="LysM"/>
    <property type="match status" value="1"/>
</dbReference>
<dbReference type="CDD" id="cd00118">
    <property type="entry name" value="LysM"/>
    <property type="match status" value="1"/>
</dbReference>
<feature type="signal peptide" evidence="7">
    <location>
        <begin position="1"/>
        <end position="21"/>
    </location>
</feature>
<protein>
    <submittedName>
        <fullName evidence="10">NlpC/P60 family protein</fullName>
    </submittedName>
</protein>
<feature type="domain" description="LysM" evidence="8">
    <location>
        <begin position="23"/>
        <end position="66"/>
    </location>
</feature>
<comment type="caution">
    <text evidence="10">The sequence shown here is derived from an EMBL/GenBank/DDBJ whole genome shotgun (WGS) entry which is preliminary data.</text>
</comment>
<gene>
    <name evidence="10" type="ORF">M9R61_00350</name>
</gene>
<keyword evidence="11" id="KW-1185">Reference proteome</keyword>
<dbReference type="InterPro" id="IPR036779">
    <property type="entry name" value="LysM_dom_sf"/>
</dbReference>
<dbReference type="Proteomes" id="UP001152172">
    <property type="component" value="Unassembled WGS sequence"/>
</dbReference>
<evidence type="ECO:0000256" key="2">
    <source>
        <dbReference type="ARBA" id="ARBA00022670"/>
    </source>
</evidence>
<keyword evidence="6" id="KW-0788">Thiol protease</keyword>
<keyword evidence="5" id="KW-0378">Hydrolase</keyword>
<dbReference type="PROSITE" id="PS51782">
    <property type="entry name" value="LYSM"/>
    <property type="match status" value="1"/>
</dbReference>
<evidence type="ECO:0000259" key="9">
    <source>
        <dbReference type="PROSITE" id="PS51935"/>
    </source>
</evidence>
<dbReference type="GO" id="GO:0006508">
    <property type="term" value="P:proteolysis"/>
    <property type="evidence" value="ECO:0007669"/>
    <property type="project" value="UniProtKB-KW"/>
</dbReference>
<dbReference type="Pfam" id="PF00877">
    <property type="entry name" value="NLPC_P60"/>
    <property type="match status" value="1"/>
</dbReference>
<evidence type="ECO:0000256" key="3">
    <source>
        <dbReference type="ARBA" id="ARBA00022729"/>
    </source>
</evidence>
<evidence type="ECO:0000256" key="6">
    <source>
        <dbReference type="ARBA" id="ARBA00022807"/>
    </source>
</evidence>
<dbReference type="InterPro" id="IPR038765">
    <property type="entry name" value="Papain-like_cys_pep_sf"/>
</dbReference>
<dbReference type="InterPro" id="IPR018392">
    <property type="entry name" value="LysM"/>
</dbReference>
<evidence type="ECO:0000313" key="10">
    <source>
        <dbReference type="EMBL" id="MCZ8531789.1"/>
    </source>
</evidence>
<dbReference type="InterPro" id="IPR000064">
    <property type="entry name" value="NLP_P60_dom"/>
</dbReference>
<dbReference type="PANTHER" id="PTHR47053:SF1">
    <property type="entry name" value="MUREIN DD-ENDOPEPTIDASE MEPH-RELATED"/>
    <property type="match status" value="1"/>
</dbReference>
<evidence type="ECO:0000313" key="11">
    <source>
        <dbReference type="Proteomes" id="UP001152172"/>
    </source>
</evidence>
<dbReference type="GO" id="GO:0008234">
    <property type="term" value="F:cysteine-type peptidase activity"/>
    <property type="evidence" value="ECO:0007669"/>
    <property type="project" value="UniProtKB-KW"/>
</dbReference>
<dbReference type="EMBL" id="JAMKBI010000001">
    <property type="protein sequence ID" value="MCZ8531789.1"/>
    <property type="molecule type" value="Genomic_DNA"/>
</dbReference>
<dbReference type="Gene3D" id="3.90.1720.10">
    <property type="entry name" value="endopeptidase domain like (from Nostoc punctiforme)"/>
    <property type="match status" value="1"/>
</dbReference>
<dbReference type="InterPro" id="IPR051202">
    <property type="entry name" value="Peptidase_C40"/>
</dbReference>
<evidence type="ECO:0000256" key="4">
    <source>
        <dbReference type="ARBA" id="ARBA00022737"/>
    </source>
</evidence>
<name>A0A9X3L921_9BACI</name>
<reference evidence="10" key="1">
    <citation type="submission" date="2022-05" db="EMBL/GenBank/DDBJ databases">
        <authorList>
            <person name="Colautti A."/>
            <person name="Iacumin L."/>
        </authorList>
    </citation>
    <scope>NUCLEOTIDE SEQUENCE</scope>
    <source>
        <strain evidence="10">DSM 30747</strain>
    </source>
</reference>
<dbReference type="Pfam" id="PF01476">
    <property type="entry name" value="LysM"/>
    <property type="match status" value="1"/>
</dbReference>
<sequence length="250" mass="27766">MFKKVLIVTVLLVTFASSASANTLYEVKKGDTLTKIAKINKVAVNDLRTWNKLKKDSIYVKQKLIVKKPTVATKTTTNVVSNNSKIIVTNKPKQETVVPPVQVKDEQLTIAPNAVQAMNLSTEGQAMYSFIVDFAKHLEGIPYLYAGNTMAGFDCSGFIYFIHSQAGLDITRQSSDSYFTQTANVVVPVIGDLVFFENTYKQGISHMGVYLGENKFIHAGSKGVEVASLESSYWKEHFVSFNRFNSLTVR</sequence>
<keyword evidence="4" id="KW-0677">Repeat</keyword>
<evidence type="ECO:0000256" key="7">
    <source>
        <dbReference type="SAM" id="SignalP"/>
    </source>
</evidence>
<accession>A0A9X3L921</accession>
<dbReference type="SUPFAM" id="SSF54001">
    <property type="entry name" value="Cysteine proteinases"/>
    <property type="match status" value="1"/>
</dbReference>
<dbReference type="PROSITE" id="PS51935">
    <property type="entry name" value="NLPC_P60"/>
    <property type="match status" value="1"/>
</dbReference>
<organism evidence="10 11">
    <name type="scientific">Psychrobacillus psychrodurans</name>
    <dbReference type="NCBI Taxonomy" id="126157"/>
    <lineage>
        <taxon>Bacteria</taxon>
        <taxon>Bacillati</taxon>
        <taxon>Bacillota</taxon>
        <taxon>Bacilli</taxon>
        <taxon>Bacillales</taxon>
        <taxon>Bacillaceae</taxon>
        <taxon>Psychrobacillus</taxon>
    </lineage>
</organism>
<evidence type="ECO:0000256" key="5">
    <source>
        <dbReference type="ARBA" id="ARBA00022801"/>
    </source>
</evidence>
<evidence type="ECO:0000259" key="8">
    <source>
        <dbReference type="PROSITE" id="PS51782"/>
    </source>
</evidence>
<dbReference type="Gene3D" id="3.10.350.10">
    <property type="entry name" value="LysM domain"/>
    <property type="match status" value="1"/>
</dbReference>
<keyword evidence="2" id="KW-0645">Protease</keyword>
<feature type="domain" description="NlpC/P60" evidence="9">
    <location>
        <begin position="125"/>
        <end position="245"/>
    </location>
</feature>
<proteinExistence type="inferred from homology"/>